<evidence type="ECO:0000313" key="1">
    <source>
        <dbReference type="EMBL" id="KKL89506.1"/>
    </source>
</evidence>
<reference evidence="1" key="1">
    <citation type="journal article" date="2015" name="Nature">
        <title>Complex archaea that bridge the gap between prokaryotes and eukaryotes.</title>
        <authorList>
            <person name="Spang A."/>
            <person name="Saw J.H."/>
            <person name="Jorgensen S.L."/>
            <person name="Zaremba-Niedzwiedzka K."/>
            <person name="Martijn J."/>
            <person name="Lind A.E."/>
            <person name="van Eijk R."/>
            <person name="Schleper C."/>
            <person name="Guy L."/>
            <person name="Ettema T.J."/>
        </authorList>
    </citation>
    <scope>NUCLEOTIDE SEQUENCE</scope>
</reference>
<accession>A0A0F9GG04</accession>
<comment type="caution">
    <text evidence="1">The sequence shown here is derived from an EMBL/GenBank/DDBJ whole genome shotgun (WGS) entry which is preliminary data.</text>
</comment>
<organism evidence="1">
    <name type="scientific">marine sediment metagenome</name>
    <dbReference type="NCBI Taxonomy" id="412755"/>
    <lineage>
        <taxon>unclassified sequences</taxon>
        <taxon>metagenomes</taxon>
        <taxon>ecological metagenomes</taxon>
    </lineage>
</organism>
<gene>
    <name evidence="1" type="ORF">LCGC14_1914020</name>
</gene>
<dbReference type="AlphaFoldDB" id="A0A0F9GG04"/>
<name>A0A0F9GG04_9ZZZZ</name>
<proteinExistence type="predicted"/>
<dbReference type="EMBL" id="LAZR01020267">
    <property type="protein sequence ID" value="KKL89506.1"/>
    <property type="molecule type" value="Genomic_DNA"/>
</dbReference>
<sequence length="266" mass="31236">MTLLVQHPIFDTVMSREAKWLRDEVLGMCIKFGSTNTNQVELVNSIIDQYSPLVWERAILYAENKKVFNAICRYTSSAYHTKKNKPGVSKPDWEKGSLSGNRHKHVDWLEIAGFNFDIQWWERHIDFGRYGFILPTAFDHIRDEFTKMYALFSDWLIIDFSLTSLRNIFNITGKYSTEFIYKCMELVLDKSKRSVEYLLPIIEKEFTIARNELLERKELTSQSKQVLKSILDSVDKDREPVNWGPIDTNLKVDKENTKTFDKVKLS</sequence>
<protein>
    <submittedName>
        <fullName evidence="1">Uncharacterized protein</fullName>
    </submittedName>
</protein>